<keyword evidence="4" id="KW-0808">Transferase</keyword>
<dbReference type="Pfam" id="PF01757">
    <property type="entry name" value="Acyl_transf_3"/>
    <property type="match status" value="1"/>
</dbReference>
<dbReference type="InterPro" id="IPR002656">
    <property type="entry name" value="Acyl_transf_3_dom"/>
</dbReference>
<evidence type="ECO:0000313" key="5">
    <source>
        <dbReference type="Proteomes" id="UP000199411"/>
    </source>
</evidence>
<dbReference type="GO" id="GO:0016787">
    <property type="term" value="F:hydrolase activity"/>
    <property type="evidence" value="ECO:0007669"/>
    <property type="project" value="UniProtKB-KW"/>
</dbReference>
<dbReference type="OrthoDB" id="5501619at2"/>
<dbReference type="GO" id="GO:0009103">
    <property type="term" value="P:lipopolysaccharide biosynthetic process"/>
    <property type="evidence" value="ECO:0007669"/>
    <property type="project" value="TreeGrafter"/>
</dbReference>
<dbReference type="AlphaFoldDB" id="A0A1G6QUV7"/>
<gene>
    <name evidence="4" type="ORF">SAMN05660835_01663</name>
</gene>
<organism evidence="4 5">
    <name type="scientific">Desulfurella multipotens</name>
    <dbReference type="NCBI Taxonomy" id="79269"/>
    <lineage>
        <taxon>Bacteria</taxon>
        <taxon>Pseudomonadati</taxon>
        <taxon>Campylobacterota</taxon>
        <taxon>Desulfurellia</taxon>
        <taxon>Desulfurellales</taxon>
        <taxon>Desulfurellaceae</taxon>
        <taxon>Desulfurella</taxon>
    </lineage>
</organism>
<dbReference type="Proteomes" id="UP000199411">
    <property type="component" value="Unassembled WGS sequence"/>
</dbReference>
<accession>A0A1G6QUV7</accession>
<dbReference type="PANTHER" id="PTHR23028:SF53">
    <property type="entry name" value="ACYL_TRANSF_3 DOMAIN-CONTAINING PROTEIN"/>
    <property type="match status" value="1"/>
</dbReference>
<feature type="transmembrane region" description="Helical" evidence="1">
    <location>
        <begin position="109"/>
        <end position="126"/>
    </location>
</feature>
<feature type="transmembrane region" description="Helical" evidence="1">
    <location>
        <begin position="325"/>
        <end position="345"/>
    </location>
</feature>
<evidence type="ECO:0000259" key="2">
    <source>
        <dbReference type="Pfam" id="PF01757"/>
    </source>
</evidence>
<dbReference type="RefSeq" id="WP_092129559.1">
    <property type="nucleotide sequence ID" value="NZ_FMYU01000013.1"/>
</dbReference>
<dbReference type="EMBL" id="FMYU01000013">
    <property type="protein sequence ID" value="SDC96091.1"/>
    <property type="molecule type" value="Genomic_DNA"/>
</dbReference>
<dbReference type="Pfam" id="PF19040">
    <property type="entry name" value="SGNH"/>
    <property type="match status" value="1"/>
</dbReference>
<keyword evidence="1" id="KW-1133">Transmembrane helix</keyword>
<protein>
    <submittedName>
        <fullName evidence="4">Peptidoglycan/LPS O-acetylase OafA/YrhL, contains acyltransferase and SGNH-hydrolase domains</fullName>
    </submittedName>
</protein>
<feature type="transmembrane region" description="Helical" evidence="1">
    <location>
        <begin position="229"/>
        <end position="249"/>
    </location>
</feature>
<feature type="transmembrane region" description="Helical" evidence="1">
    <location>
        <begin position="285"/>
        <end position="305"/>
    </location>
</feature>
<keyword evidence="4" id="KW-0012">Acyltransferase</keyword>
<evidence type="ECO:0000256" key="1">
    <source>
        <dbReference type="SAM" id="Phobius"/>
    </source>
</evidence>
<name>A0A1G6QUV7_9BACT</name>
<proteinExistence type="predicted"/>
<dbReference type="PANTHER" id="PTHR23028">
    <property type="entry name" value="ACETYLTRANSFERASE"/>
    <property type="match status" value="1"/>
</dbReference>
<feature type="transmembrane region" description="Helical" evidence="1">
    <location>
        <begin position="83"/>
        <end position="103"/>
    </location>
</feature>
<evidence type="ECO:0000313" key="4">
    <source>
        <dbReference type="EMBL" id="SDC96091.1"/>
    </source>
</evidence>
<dbReference type="InterPro" id="IPR050879">
    <property type="entry name" value="Acyltransferase_3"/>
</dbReference>
<feature type="domain" description="SGNH" evidence="3">
    <location>
        <begin position="423"/>
        <end position="673"/>
    </location>
</feature>
<sequence length="686" mass="78598">MTLKNPNVSSSIKYRPDVDGLRAIAVLAVILYHANLMLFSGGYIGVDIFFVISGYLITSITVNELNKDKFTFINFYIRRVKRLFPALFTLIIATFIFGYFYLLPDNYKTLGFSSMFTVFYLSNIYFMRLKGGYFAPDVDSLPLIHTWSLGVEEQYYLFYPAFLVIITKWLKKRYVLWVSIALVASFILNIYLVKVDPEADFYLFFTRIWEFAFGGLVALGAFPRLNSNIFGKILAWIGLIFILTAVFLFKKTTPFPGYAALLPAIGALLIIYANTYSENCLKRLLSTKSFVFVGLLSYSLYLWHWPILSAYRYFAPVLPQNIDDLLLIAALILTFVLSYLSYRFIETPIRLKDFKANPKKLFIPIFAVMILIASFGYYLEYHDGLPGRYPKELQKIISAPTDKNLDDSKYMDLKPNEVVWDKYPTLGDNNAPHYTFVVMGDSHADALSPGISLLAKQLGIKGKLLAASGNPPLFGVNWGSDDTLSQVKSKYLELIKAHPHIKEVFLVARWGIYANGYGYIYKDGQFVDNTEESLALWDKHSKTHDNISNNPKVLERGLIRTLKVFHEMNIKVYIVSDVPEIGWNVPETLSKLYILRGIHTRKIAAPTYSDYLKRQKPVFEAFKEAEKYYKFTLINPAKHMCIDDKPCIVLDKEGYPLYLDTNHLTNHGAYYVVKHDPGFEEALKTQ</sequence>
<dbReference type="GO" id="GO:0016020">
    <property type="term" value="C:membrane"/>
    <property type="evidence" value="ECO:0007669"/>
    <property type="project" value="TreeGrafter"/>
</dbReference>
<feature type="transmembrane region" description="Helical" evidence="1">
    <location>
        <begin position="44"/>
        <end position="62"/>
    </location>
</feature>
<feature type="transmembrane region" description="Helical" evidence="1">
    <location>
        <begin position="174"/>
        <end position="192"/>
    </location>
</feature>
<dbReference type="GO" id="GO:0016747">
    <property type="term" value="F:acyltransferase activity, transferring groups other than amino-acyl groups"/>
    <property type="evidence" value="ECO:0007669"/>
    <property type="project" value="InterPro"/>
</dbReference>
<feature type="transmembrane region" description="Helical" evidence="1">
    <location>
        <begin position="20"/>
        <end position="38"/>
    </location>
</feature>
<feature type="transmembrane region" description="Helical" evidence="1">
    <location>
        <begin position="255"/>
        <end position="273"/>
    </location>
</feature>
<reference evidence="5" key="1">
    <citation type="submission" date="2016-10" db="EMBL/GenBank/DDBJ databases">
        <authorList>
            <person name="Varghese N."/>
            <person name="Submissions S."/>
        </authorList>
    </citation>
    <scope>NUCLEOTIDE SEQUENCE [LARGE SCALE GENOMIC DNA]</scope>
    <source>
        <strain evidence="5">DSM 8415</strain>
    </source>
</reference>
<feature type="transmembrane region" description="Helical" evidence="1">
    <location>
        <begin position="204"/>
        <end position="222"/>
    </location>
</feature>
<feature type="transmembrane region" description="Helical" evidence="1">
    <location>
        <begin position="361"/>
        <end position="379"/>
    </location>
</feature>
<keyword evidence="4" id="KW-0378">Hydrolase</keyword>
<keyword evidence="1" id="KW-0472">Membrane</keyword>
<keyword evidence="5" id="KW-1185">Reference proteome</keyword>
<dbReference type="InterPro" id="IPR043968">
    <property type="entry name" value="SGNH"/>
</dbReference>
<feature type="domain" description="Acyltransferase 3" evidence="2">
    <location>
        <begin position="17"/>
        <end position="342"/>
    </location>
</feature>
<evidence type="ECO:0000259" key="3">
    <source>
        <dbReference type="Pfam" id="PF19040"/>
    </source>
</evidence>
<keyword evidence="1" id="KW-0812">Transmembrane</keyword>